<sequence>RNVGSLFAIIKDVKSVLYDDGRETHALYWNRQSKSSDRATEFSPQYEPICILGDKTRYGLILEDSCDYRWIIAT</sequence>
<dbReference type="AlphaFoldDB" id="A0AAW9Q6L2"/>
<proteinExistence type="predicted"/>
<gene>
    <name evidence="1" type="ORF">V2H45_17600</name>
</gene>
<evidence type="ECO:0000313" key="2">
    <source>
        <dbReference type="Proteomes" id="UP001333818"/>
    </source>
</evidence>
<protein>
    <submittedName>
        <fullName evidence="1">Uncharacterized protein</fullName>
    </submittedName>
</protein>
<evidence type="ECO:0000313" key="1">
    <source>
        <dbReference type="EMBL" id="MEE3718558.1"/>
    </source>
</evidence>
<reference evidence="1" key="1">
    <citation type="submission" date="2024-01" db="EMBL/GenBank/DDBJ databases">
        <title>Bank of Algae and Cyanobacteria of the Azores (BACA) strain genomes.</title>
        <authorList>
            <person name="Luz R."/>
            <person name="Cordeiro R."/>
            <person name="Fonseca A."/>
            <person name="Goncalves V."/>
        </authorList>
    </citation>
    <scope>NUCLEOTIDE SEQUENCE</scope>
    <source>
        <strain evidence="1">BACA0141</strain>
    </source>
</reference>
<dbReference type="RefSeq" id="WP_330484991.1">
    <property type="nucleotide sequence ID" value="NZ_JAZBJZ010000082.1"/>
</dbReference>
<dbReference type="EMBL" id="JAZBJZ010000082">
    <property type="protein sequence ID" value="MEE3718558.1"/>
    <property type="molecule type" value="Genomic_DNA"/>
</dbReference>
<keyword evidence="2" id="KW-1185">Reference proteome</keyword>
<name>A0AAW9Q6L2_9CYAN</name>
<organism evidence="1 2">
    <name type="scientific">Tumidithrix elongata BACA0141</name>
    <dbReference type="NCBI Taxonomy" id="2716417"/>
    <lineage>
        <taxon>Bacteria</taxon>
        <taxon>Bacillati</taxon>
        <taxon>Cyanobacteriota</taxon>
        <taxon>Cyanophyceae</taxon>
        <taxon>Pseudanabaenales</taxon>
        <taxon>Pseudanabaenaceae</taxon>
        <taxon>Tumidithrix</taxon>
        <taxon>Tumidithrix elongata</taxon>
    </lineage>
</organism>
<accession>A0AAW9Q6L2</accession>
<dbReference type="Proteomes" id="UP001333818">
    <property type="component" value="Unassembled WGS sequence"/>
</dbReference>
<comment type="caution">
    <text evidence="1">The sequence shown here is derived from an EMBL/GenBank/DDBJ whole genome shotgun (WGS) entry which is preliminary data.</text>
</comment>
<feature type="non-terminal residue" evidence="1">
    <location>
        <position position="1"/>
    </location>
</feature>